<gene>
    <name evidence="6" type="ORF">H1Rhizo25534_000002</name>
</gene>
<keyword evidence="1 5" id="KW-0808">Transferase</keyword>
<proteinExistence type="predicted"/>
<dbReference type="GO" id="GO:0000166">
    <property type="term" value="F:nucleotide binding"/>
    <property type="evidence" value="ECO:0007669"/>
    <property type="project" value="UniProtKB-KW"/>
</dbReference>
<reference evidence="6" key="1">
    <citation type="submission" date="2019-05" db="EMBL/GenBank/DDBJ databases">
        <title>Metatranscriptomic reconstruction reveals RNA viruses with the potential to shape carbon cycling in soil.</title>
        <authorList>
            <person name="Starr E.P."/>
            <person name="Nuccio E."/>
            <person name="Pett-Ridge J."/>
            <person name="Banfield J.F."/>
            <person name="Firestone M.K."/>
        </authorList>
    </citation>
    <scope>NUCLEOTIDE SEQUENCE</scope>
    <source>
        <strain evidence="6">H1_Rhizo_25_scaffold_534</strain>
    </source>
</reference>
<dbReference type="SUPFAM" id="SSF56672">
    <property type="entry name" value="DNA/RNA polymerases"/>
    <property type="match status" value="1"/>
</dbReference>
<evidence type="ECO:0000256" key="5">
    <source>
        <dbReference type="RuleBase" id="RU364050"/>
    </source>
</evidence>
<name>A0A514D9Q5_9VIRU</name>
<dbReference type="GO" id="GO:0006351">
    <property type="term" value="P:DNA-templated transcription"/>
    <property type="evidence" value="ECO:0007669"/>
    <property type="project" value="InterPro"/>
</dbReference>
<evidence type="ECO:0000256" key="1">
    <source>
        <dbReference type="ARBA" id="ARBA00022679"/>
    </source>
</evidence>
<comment type="catalytic activity">
    <reaction evidence="4 5">
        <text>RNA(n) + a ribonucleoside 5'-triphosphate = RNA(n+1) + diphosphate</text>
        <dbReference type="Rhea" id="RHEA:21248"/>
        <dbReference type="Rhea" id="RHEA-COMP:14527"/>
        <dbReference type="Rhea" id="RHEA-COMP:17342"/>
        <dbReference type="ChEBI" id="CHEBI:33019"/>
        <dbReference type="ChEBI" id="CHEBI:61557"/>
        <dbReference type="ChEBI" id="CHEBI:140395"/>
        <dbReference type="EC" id="2.7.7.48"/>
    </reaction>
</comment>
<evidence type="ECO:0000256" key="2">
    <source>
        <dbReference type="ARBA" id="ARBA00022695"/>
    </source>
</evidence>
<dbReference type="InterPro" id="IPR001795">
    <property type="entry name" value="RNA-dir_pol_luteovirus"/>
</dbReference>
<dbReference type="Pfam" id="PF02123">
    <property type="entry name" value="RdRP_4"/>
    <property type="match status" value="1"/>
</dbReference>
<dbReference type="GO" id="GO:0003968">
    <property type="term" value="F:RNA-directed RNA polymerase activity"/>
    <property type="evidence" value="ECO:0007669"/>
    <property type="project" value="UniProtKB-KW"/>
</dbReference>
<evidence type="ECO:0000256" key="4">
    <source>
        <dbReference type="ARBA" id="ARBA00048744"/>
    </source>
</evidence>
<protein>
    <recommendedName>
        <fullName evidence="5">RNA-directed RNA polymerase</fullName>
        <ecNumber evidence="5">2.7.7.48</ecNumber>
    </recommendedName>
</protein>
<dbReference type="EMBL" id="MN035455">
    <property type="protein sequence ID" value="QDH90348.1"/>
    <property type="molecule type" value="Genomic_DNA"/>
</dbReference>
<dbReference type="InterPro" id="IPR043502">
    <property type="entry name" value="DNA/RNA_pol_sf"/>
</dbReference>
<evidence type="ECO:0000313" key="6">
    <source>
        <dbReference type="EMBL" id="QDH90348.1"/>
    </source>
</evidence>
<accession>A0A514D9Q5</accession>
<dbReference type="PRINTS" id="PR00914">
    <property type="entry name" value="LVIRUSRNAPOL"/>
</dbReference>
<dbReference type="EC" id="2.7.7.48" evidence="5"/>
<keyword evidence="3 5" id="KW-0547">Nucleotide-binding</keyword>
<sequence length="356" mass="40661">MLIHKTNKGFKTQRVSRDLIKREVIGRIERIMSEPRLYSRTPVELVEGGLCDPIRLFIKNEPHGARKLKSGKLRLISGVSIVDQLIDRILFSCQNELEISMWKDIPSQPGIGFSDEQQRHIAAWIEKIQALGRRLAATDISGWDWSVQFWELWCELQMRLDLAGSRASAYELLCTARFYMAMWKLFILPDGELIAQTCAGIMASGLYITSSSNSRLRLFVRAVAYLLWCKRNGVEPDPEEVLRAKAMGDDCLEADLHDSIYETILAELGHDTKMTEYTSTLEGSEFCSHTWWKDGLARPVNYQKMLFRFANHATNSPLLVEMGVQLDYELRNMRGVGDSLIRQVFDVQLGTSNYGN</sequence>
<evidence type="ECO:0000256" key="3">
    <source>
        <dbReference type="ARBA" id="ARBA00022741"/>
    </source>
</evidence>
<keyword evidence="2 5" id="KW-0548">Nucleotidyltransferase</keyword>
<organism evidence="6">
    <name type="scientific">Riboviria sp</name>
    <dbReference type="NCBI Taxonomy" id="2585031"/>
    <lineage>
        <taxon>Viruses</taxon>
        <taxon>Riboviria</taxon>
    </lineage>
</organism>
<keyword evidence="5 6" id="KW-0696">RNA-directed RNA polymerase</keyword>
<keyword evidence="5" id="KW-0693">Viral RNA replication</keyword>
<dbReference type="GO" id="GO:0003723">
    <property type="term" value="F:RNA binding"/>
    <property type="evidence" value="ECO:0007669"/>
    <property type="project" value="InterPro"/>
</dbReference>